<reference evidence="1 2" key="1">
    <citation type="journal article" date="2022" name="Int. J. Syst. Evol. Microbiol.">
        <title>Miniphocaeibacter halophilus sp. nov., an ammonium-tolerant acetate-producing bacterium isolated from a biogas system.</title>
        <authorList>
            <person name="Schnurer A."/>
            <person name="Singh A."/>
            <person name="Bi S."/>
            <person name="Qiao W."/>
            <person name="Westerholm M."/>
        </authorList>
    </citation>
    <scope>NUCLEOTIDE SEQUENCE [LARGE SCALE GENOMIC DNA]</scope>
    <source>
        <strain evidence="1 2">AMB_01</strain>
    </source>
</reference>
<sequence>MISIREVAKLAGVSPSTVSRVINNTANVDEEKKKRVLKVIEETDFKPNQVARSLFKKSSSIIGLILPNTNNPFFTEIIKYIEDEAYKQNYKILISYSDNNPKKEKENLDMLISMNADGIILLTSNENIKNEIKNISIPVVIIDRSLNDDNDLTQIVCDHYKGAKLATKHLVECGCKNIVNMKGPMEFSSARLRYKGYVDICQEMNLDIKTIDCDYDYESGIKSTKELLEKYPEVDGIVASNDIVAIAAYKVLDNKGIDVPEEIMIIGFDNISFASVFTPEITTIEQPMEKMGRKAVNSIVDFKKNNSTGESHIFDVKLIQRQTTFLKEDI</sequence>
<dbReference type="EMBL" id="CP066744">
    <property type="protein sequence ID" value="QQK07078.1"/>
    <property type="molecule type" value="Genomic_DNA"/>
</dbReference>
<evidence type="ECO:0000313" key="2">
    <source>
        <dbReference type="Proteomes" id="UP000595814"/>
    </source>
</evidence>
<keyword evidence="2" id="KW-1185">Reference proteome</keyword>
<keyword evidence="1" id="KW-0238">DNA-binding</keyword>
<organism evidence="1 2">
    <name type="scientific">Miniphocaeibacter halophilus</name>
    <dbReference type="NCBI Taxonomy" id="2931922"/>
    <lineage>
        <taxon>Bacteria</taxon>
        <taxon>Bacillati</taxon>
        <taxon>Bacillota</taxon>
        <taxon>Tissierellia</taxon>
        <taxon>Tissierellales</taxon>
        <taxon>Peptoniphilaceae</taxon>
        <taxon>Miniphocaeibacter</taxon>
    </lineage>
</organism>
<evidence type="ECO:0000313" key="1">
    <source>
        <dbReference type="EMBL" id="QQK07078.1"/>
    </source>
</evidence>
<gene>
    <name evidence="1" type="ORF">JFY71_07015</name>
</gene>
<protein>
    <submittedName>
        <fullName evidence="1">LacI family DNA-binding transcriptional regulator</fullName>
    </submittedName>
</protein>
<accession>A0AC61MPK9</accession>
<name>A0AC61MPK9_9FIRM</name>
<dbReference type="Proteomes" id="UP000595814">
    <property type="component" value="Chromosome"/>
</dbReference>
<proteinExistence type="predicted"/>